<dbReference type="GO" id="GO:0006189">
    <property type="term" value="P:'de novo' IMP biosynthetic process"/>
    <property type="evidence" value="ECO:0007669"/>
    <property type="project" value="InterPro"/>
</dbReference>
<dbReference type="EMBL" id="MFHT01000010">
    <property type="protein sequence ID" value="OGF77890.1"/>
    <property type="molecule type" value="Genomic_DNA"/>
</dbReference>
<evidence type="ECO:0000313" key="8">
    <source>
        <dbReference type="EMBL" id="OGF77890.1"/>
    </source>
</evidence>
<dbReference type="PANTHER" id="PTHR10099">
    <property type="entry name" value="PHOSPHORIBOSYLFORMYLGLYCINAMIDINE SYNTHASE"/>
    <property type="match status" value="1"/>
</dbReference>
<keyword evidence="2" id="KW-0436">Ligase</keyword>
<evidence type="ECO:0000256" key="5">
    <source>
        <dbReference type="ARBA" id="ARBA00022801"/>
    </source>
</evidence>
<keyword evidence="1" id="KW-0963">Cytoplasm</keyword>
<organism evidence="8 9">
    <name type="scientific">Candidatus Giovannonibacteria bacterium RIFCSPHIGHO2_12_FULL_43_15</name>
    <dbReference type="NCBI Taxonomy" id="1798341"/>
    <lineage>
        <taxon>Bacteria</taxon>
        <taxon>Candidatus Giovannoniibacteriota</taxon>
    </lineage>
</organism>
<dbReference type="InterPro" id="IPR010075">
    <property type="entry name" value="PRibForGlyAmidine_synth_PurQ"/>
</dbReference>
<reference evidence="8 9" key="1">
    <citation type="journal article" date="2016" name="Nat. Commun.">
        <title>Thousands of microbial genomes shed light on interconnected biogeochemical processes in an aquifer system.</title>
        <authorList>
            <person name="Anantharaman K."/>
            <person name="Brown C.T."/>
            <person name="Hug L.A."/>
            <person name="Sharon I."/>
            <person name="Castelle C.J."/>
            <person name="Probst A.J."/>
            <person name="Thomas B.C."/>
            <person name="Singh A."/>
            <person name="Wilkins M.J."/>
            <person name="Karaoz U."/>
            <person name="Brodie E.L."/>
            <person name="Williams K.H."/>
            <person name="Hubbard S.S."/>
            <person name="Banfield J.F."/>
        </authorList>
    </citation>
    <scope>NUCLEOTIDE SEQUENCE [LARGE SCALE GENOMIC DNA]</scope>
</reference>
<evidence type="ECO:0000256" key="1">
    <source>
        <dbReference type="ARBA" id="ARBA00022490"/>
    </source>
</evidence>
<keyword evidence="5" id="KW-0378">Hydrolase</keyword>
<dbReference type="GO" id="GO:0005524">
    <property type="term" value="F:ATP binding"/>
    <property type="evidence" value="ECO:0007669"/>
    <property type="project" value="UniProtKB-KW"/>
</dbReference>
<dbReference type="Pfam" id="PF13507">
    <property type="entry name" value="GATase_5"/>
    <property type="match status" value="1"/>
</dbReference>
<dbReference type="GO" id="GO:0004642">
    <property type="term" value="F:phosphoribosylformylglycinamidine synthase activity"/>
    <property type="evidence" value="ECO:0007669"/>
    <property type="project" value="InterPro"/>
</dbReference>
<dbReference type="CDD" id="cd01740">
    <property type="entry name" value="GATase1_FGAR_AT"/>
    <property type="match status" value="1"/>
</dbReference>
<protein>
    <submittedName>
        <fullName evidence="8">Phosphoribosylformylglycinamidine synthase I</fullName>
    </submittedName>
</protein>
<comment type="caution">
    <text evidence="8">The sequence shown here is derived from an EMBL/GenBank/DDBJ whole genome shotgun (WGS) entry which is preliminary data.</text>
</comment>
<dbReference type="Proteomes" id="UP000177723">
    <property type="component" value="Unassembled WGS sequence"/>
</dbReference>
<name>A0A1F5WQJ5_9BACT</name>
<dbReference type="GO" id="GO:0016787">
    <property type="term" value="F:hydrolase activity"/>
    <property type="evidence" value="ECO:0007669"/>
    <property type="project" value="UniProtKB-KW"/>
</dbReference>
<evidence type="ECO:0000256" key="6">
    <source>
        <dbReference type="ARBA" id="ARBA00022840"/>
    </source>
</evidence>
<keyword evidence="3" id="KW-0547">Nucleotide-binding</keyword>
<dbReference type="InterPro" id="IPR029062">
    <property type="entry name" value="Class_I_gatase-like"/>
</dbReference>
<evidence type="ECO:0000256" key="3">
    <source>
        <dbReference type="ARBA" id="ARBA00022741"/>
    </source>
</evidence>
<evidence type="ECO:0000256" key="7">
    <source>
        <dbReference type="ARBA" id="ARBA00022962"/>
    </source>
</evidence>
<evidence type="ECO:0000256" key="2">
    <source>
        <dbReference type="ARBA" id="ARBA00022598"/>
    </source>
</evidence>
<dbReference type="PIRSF" id="PIRSF001586">
    <property type="entry name" value="FGAM_synth_I"/>
    <property type="match status" value="1"/>
</dbReference>
<dbReference type="PROSITE" id="PS51273">
    <property type="entry name" value="GATASE_TYPE_1"/>
    <property type="match status" value="1"/>
</dbReference>
<gene>
    <name evidence="8" type="ORF">A3F23_02570</name>
</gene>
<dbReference type="NCBIfam" id="TIGR01737">
    <property type="entry name" value="FGAM_synth_I"/>
    <property type="match status" value="1"/>
</dbReference>
<keyword evidence="4" id="KW-0658">Purine biosynthesis</keyword>
<sequence>MRPNICILRTDGTNCDPETANAFLKAGGNPELVHINQLRSGTRRLRSYQILAIPGGFSYGDDVASGKILAIELISFLHDELQEFVDAGKLVIGICNGFQVLVQSGLLPLNTIRIRYATLEINDSGKFECRWIKLITEKGSPCVFTRGYDSEITLPVAHGEGSFLVNTRWPEIGENKNCVALRYSEGGQPADFYPANPNGSLYSIAGVCDPSGRIFGLMPHPERFVEFSQFDNWRRESIAKPHGLQMFENAVNFAVDL</sequence>
<proteinExistence type="predicted"/>
<dbReference type="SMART" id="SM01211">
    <property type="entry name" value="GATase_5"/>
    <property type="match status" value="1"/>
</dbReference>
<keyword evidence="7" id="KW-0315">Glutamine amidotransferase</keyword>
<keyword evidence="6" id="KW-0067">ATP-binding</keyword>
<accession>A0A1F5WQJ5</accession>
<evidence type="ECO:0000313" key="9">
    <source>
        <dbReference type="Proteomes" id="UP000177723"/>
    </source>
</evidence>
<dbReference type="AlphaFoldDB" id="A0A1F5WQJ5"/>
<dbReference type="PANTHER" id="PTHR10099:SF1">
    <property type="entry name" value="PHOSPHORIBOSYLFORMYLGLYCINAMIDINE SYNTHASE"/>
    <property type="match status" value="1"/>
</dbReference>
<evidence type="ECO:0000256" key="4">
    <source>
        <dbReference type="ARBA" id="ARBA00022755"/>
    </source>
</evidence>
<dbReference type="Gene3D" id="3.40.50.880">
    <property type="match status" value="1"/>
</dbReference>
<dbReference type="SUPFAM" id="SSF52317">
    <property type="entry name" value="Class I glutamine amidotransferase-like"/>
    <property type="match status" value="1"/>
</dbReference>
<dbReference type="GO" id="GO:0005737">
    <property type="term" value="C:cytoplasm"/>
    <property type="evidence" value="ECO:0007669"/>
    <property type="project" value="TreeGrafter"/>
</dbReference>